<name>A0A7G2IWS8_CITFR</name>
<protein>
    <submittedName>
        <fullName evidence="1">GAF domain/GGDEF domain/EAL domain protein</fullName>
    </submittedName>
</protein>
<dbReference type="AlphaFoldDB" id="A0A7G2IWS8"/>
<dbReference type="EMBL" id="CBWP010000067">
    <property type="protein sequence ID" value="CDL40024.1"/>
    <property type="molecule type" value="Genomic_DNA"/>
</dbReference>
<sequence length="156" mass="17869">MKALAACKLTCWTFFNDNELIADAIGERYYHIKTGEQCGVMAQFVPRNKDEWGINADPKRVHSATGTIIAQQPSHNALCMYTAAEFIRGMVNELNPGSFDAHRYIIASNSDYFYWFMASDSRNFSFSDSEMAMDITHFFLSAHRFLYPVVAKKRQK</sequence>
<dbReference type="Proteomes" id="UP000019194">
    <property type="component" value="Unassembled WGS sequence"/>
</dbReference>
<reference evidence="1 2" key="1">
    <citation type="submission" date="2013-10" db="EMBL/GenBank/DDBJ databases">
        <title>Antibiotic resistance diversity of beta-lactamase producers in the General Hospital Vienna.</title>
        <authorList>
            <person name="Barisic I."/>
            <person name="Mitteregger D."/>
            <person name="Hirschl A.M."/>
            <person name="Noehammer C."/>
            <person name="Wiesinger-Mayr H."/>
        </authorList>
    </citation>
    <scope>NUCLEOTIDE SEQUENCE [LARGE SCALE GENOMIC DNA]</scope>
    <source>
        <strain evidence="1 2">ISC11</strain>
    </source>
</reference>
<accession>A0A7G2IWS8</accession>
<evidence type="ECO:0000313" key="2">
    <source>
        <dbReference type="Proteomes" id="UP000019194"/>
    </source>
</evidence>
<proteinExistence type="predicted"/>
<evidence type="ECO:0000313" key="1">
    <source>
        <dbReference type="EMBL" id="CDL40024.1"/>
    </source>
</evidence>
<comment type="caution">
    <text evidence="1">The sequence shown here is derived from an EMBL/GenBank/DDBJ whole genome shotgun (WGS) entry which is preliminary data.</text>
</comment>
<organism evidence="1 2">
    <name type="scientific">Citrobacter freundii</name>
    <dbReference type="NCBI Taxonomy" id="546"/>
    <lineage>
        <taxon>Bacteria</taxon>
        <taxon>Pseudomonadati</taxon>
        <taxon>Pseudomonadota</taxon>
        <taxon>Gammaproteobacteria</taxon>
        <taxon>Enterobacterales</taxon>
        <taxon>Enterobacteriaceae</taxon>
        <taxon>Citrobacter</taxon>
        <taxon>Citrobacter freundii complex</taxon>
    </lineage>
</organism>